<evidence type="ECO:0000313" key="1">
    <source>
        <dbReference type="EMBL" id="MBU8542404.1"/>
    </source>
</evidence>
<reference evidence="1 2" key="1">
    <citation type="submission" date="2021-01" db="EMBL/GenBank/DDBJ databases">
        <title>Roseomonas sp. nov, a bacterium isolated from an oil production mixture in Yumen Oilfield.</title>
        <authorList>
            <person name="Wu D."/>
        </authorList>
    </citation>
    <scope>NUCLEOTIDE SEQUENCE [LARGE SCALE GENOMIC DNA]</scope>
    <source>
        <strain evidence="1 2">ROY-5-3</strain>
    </source>
</reference>
<accession>A0ABS6H170</accession>
<dbReference type="Proteomes" id="UP000689967">
    <property type="component" value="Unassembled WGS sequence"/>
</dbReference>
<evidence type="ECO:0000313" key="2">
    <source>
        <dbReference type="Proteomes" id="UP000689967"/>
    </source>
</evidence>
<keyword evidence="2" id="KW-1185">Reference proteome</keyword>
<organism evidence="1 2">
    <name type="scientific">Falsiroseomonas oleicola</name>
    <dbReference type="NCBI Taxonomy" id="2801474"/>
    <lineage>
        <taxon>Bacteria</taxon>
        <taxon>Pseudomonadati</taxon>
        <taxon>Pseudomonadota</taxon>
        <taxon>Alphaproteobacteria</taxon>
        <taxon>Acetobacterales</taxon>
        <taxon>Roseomonadaceae</taxon>
        <taxon>Falsiroseomonas</taxon>
    </lineage>
</organism>
<dbReference type="RefSeq" id="WP_216872741.1">
    <property type="nucleotide sequence ID" value="NZ_JAERQM010000001.1"/>
</dbReference>
<comment type="caution">
    <text evidence="1">The sequence shown here is derived from an EMBL/GenBank/DDBJ whole genome shotgun (WGS) entry which is preliminary data.</text>
</comment>
<proteinExistence type="predicted"/>
<name>A0ABS6H170_9PROT</name>
<protein>
    <recommendedName>
        <fullName evidence="3">Peptidase C39 domain-containing protein</fullName>
    </recommendedName>
</protein>
<sequence length="207" mass="22063">MSWHVDFTRFATVHMVKKQDQVNSCGIACVLMINFKIKKGLMAQGTSAGSRVAASGLPGGGLVGAGLAKMAVSWAMKSEPEIYRIYSQVVGTVYDGTTYSDGMRHPAVLERIGLGRWECVNVGQNNVPAALRRAVNRGQPCIAHVAWRAGGAHFVVVDDVVQPGQSTFVLVNDPGDGCVVVTKVTGDGALSYRNNAGVFSGWIIRRA</sequence>
<gene>
    <name evidence="1" type="ORF">JJQ90_01725</name>
</gene>
<dbReference type="EMBL" id="JAERQM010000001">
    <property type="protein sequence ID" value="MBU8542404.1"/>
    <property type="molecule type" value="Genomic_DNA"/>
</dbReference>
<evidence type="ECO:0008006" key="3">
    <source>
        <dbReference type="Google" id="ProtNLM"/>
    </source>
</evidence>